<accession>A0A820PGF5</accession>
<organism evidence="1 2">
    <name type="scientific">Rotaria sordida</name>
    <dbReference type="NCBI Taxonomy" id="392033"/>
    <lineage>
        <taxon>Eukaryota</taxon>
        <taxon>Metazoa</taxon>
        <taxon>Spiralia</taxon>
        <taxon>Gnathifera</taxon>
        <taxon>Rotifera</taxon>
        <taxon>Eurotatoria</taxon>
        <taxon>Bdelloidea</taxon>
        <taxon>Philodinida</taxon>
        <taxon>Philodinidae</taxon>
        <taxon>Rotaria</taxon>
    </lineage>
</organism>
<evidence type="ECO:0000313" key="1">
    <source>
        <dbReference type="EMBL" id="CAF4404439.1"/>
    </source>
</evidence>
<dbReference type="Proteomes" id="UP000663874">
    <property type="component" value="Unassembled WGS sequence"/>
</dbReference>
<reference evidence="1" key="1">
    <citation type="submission" date="2021-02" db="EMBL/GenBank/DDBJ databases">
        <authorList>
            <person name="Nowell W R."/>
        </authorList>
    </citation>
    <scope>NUCLEOTIDE SEQUENCE</scope>
</reference>
<proteinExistence type="predicted"/>
<dbReference type="EMBL" id="CAJOBE010067000">
    <property type="protein sequence ID" value="CAF4404439.1"/>
    <property type="molecule type" value="Genomic_DNA"/>
</dbReference>
<feature type="non-terminal residue" evidence="1">
    <location>
        <position position="62"/>
    </location>
</feature>
<name>A0A820PGF5_9BILA</name>
<sequence>FKLACDKQNWPDSLKKYWQSIESRCTTNLLRSQADEWLQGVLVDAFQKNIVTTIDWMNRPLP</sequence>
<comment type="caution">
    <text evidence="1">The sequence shown here is derived from an EMBL/GenBank/DDBJ whole genome shotgun (WGS) entry which is preliminary data.</text>
</comment>
<evidence type="ECO:0000313" key="2">
    <source>
        <dbReference type="Proteomes" id="UP000663874"/>
    </source>
</evidence>
<dbReference type="AlphaFoldDB" id="A0A820PGF5"/>
<gene>
    <name evidence="1" type="ORF">FNK824_LOCUS44068</name>
</gene>
<feature type="non-terminal residue" evidence="1">
    <location>
        <position position="1"/>
    </location>
</feature>
<protein>
    <submittedName>
        <fullName evidence="1">Uncharacterized protein</fullName>
    </submittedName>
</protein>